<comment type="function">
    <text evidence="15">Member of the two-component regulatory system NreB/NreC involved in the control of dissimilatory nitrate/nitrite reduction in response to oxygen. NreB functions as a direct oxygen sensor histidine kinase which is autophosphorylated, in the absence of oxygen, probably at the conserved histidine residue, and transfers its phosphate group probably to a conserved aspartate residue of NreC. NreB/NreC activates the expression of the nitrate (narGHJI) and nitrite (nir) reductase operons, as well as the putative nitrate transporter gene narT.</text>
</comment>
<dbReference type="InterPro" id="IPR004358">
    <property type="entry name" value="Sig_transdc_His_kin-like_C"/>
</dbReference>
<gene>
    <name evidence="20" type="ORF">CLV41_1048</name>
</gene>
<comment type="catalytic activity">
    <reaction evidence="1">
        <text>ATP + protein L-histidine = ADP + protein N-phospho-L-histidine.</text>
        <dbReference type="EC" id="2.7.13.3"/>
    </reaction>
</comment>
<evidence type="ECO:0000256" key="4">
    <source>
        <dbReference type="ARBA" id="ARBA00004496"/>
    </source>
</evidence>
<evidence type="ECO:0000256" key="18">
    <source>
        <dbReference type="SAM" id="Phobius"/>
    </source>
</evidence>
<dbReference type="Gene3D" id="1.20.5.1930">
    <property type="match status" value="1"/>
</dbReference>
<evidence type="ECO:0000256" key="8">
    <source>
        <dbReference type="ARBA" id="ARBA00022490"/>
    </source>
</evidence>
<keyword evidence="10" id="KW-0808">Transferase</keyword>
<dbReference type="PRINTS" id="PR00344">
    <property type="entry name" value="BCTRLSENSOR"/>
</dbReference>
<dbReference type="InterPro" id="IPR050482">
    <property type="entry name" value="Sensor_HK_TwoCompSys"/>
</dbReference>
<evidence type="ECO:0000256" key="9">
    <source>
        <dbReference type="ARBA" id="ARBA00022553"/>
    </source>
</evidence>
<dbReference type="PROSITE" id="PS50885">
    <property type="entry name" value="HAMP"/>
    <property type="match status" value="1"/>
</dbReference>
<sequence length="461" mass="49899">MFGRMHLHHQAVLSICLIHLAAVTLTTAILVSNAREAVRLEIDASANSARALVLSTVGYALQQSSPSEVLPRLAEILVEPRHVNITLLDARRGVLPLRKLSRADEEPGAAPGWFVRLATPGPRETRIPIETKGILHGYVSMTAAPGDEIAEVWHDVASMIWIVAGTALVSALIMVVLVNRTLRPLDTLRTALAQLRQGKHSVRVGRGASADLTPIFEGFDALSQALETAEADRARLNRRIVELGDAERRSIAMELHDEFGPCLFGLKVKASAVARAAEANNDADLARDASSIQSIVAQIQASNSRLLTTLRPMAIGQLPLIDALLDLFAAFRKTHPAVDWRVDFPKLLPQTPEIVDLTVYRFFQEGATNALRHGRPGRIIVSLSRQETECGPMLLLGVEDDGVGMTGERNEGRGLTAMRDRIRAVGGHLSIDATEGGGTRLVSRLPMLISSDHPSLLQAAS</sequence>
<keyword evidence="14" id="KW-0411">Iron-sulfur</keyword>
<keyword evidence="8" id="KW-0963">Cytoplasm</keyword>
<dbReference type="InterPro" id="IPR011712">
    <property type="entry name" value="Sig_transdc_His_kin_sub3_dim/P"/>
</dbReference>
<evidence type="ECO:0000256" key="16">
    <source>
        <dbReference type="ARBA" id="ARBA00030800"/>
    </source>
</evidence>
<evidence type="ECO:0000256" key="11">
    <source>
        <dbReference type="ARBA" id="ARBA00022777"/>
    </source>
</evidence>
<dbReference type="Pfam" id="PF07730">
    <property type="entry name" value="HisKA_3"/>
    <property type="match status" value="1"/>
</dbReference>
<feature type="transmembrane region" description="Helical" evidence="18">
    <location>
        <begin position="159"/>
        <end position="179"/>
    </location>
</feature>
<protein>
    <recommendedName>
        <fullName evidence="6">Oxygen sensor histidine kinase NreB</fullName>
        <ecNumber evidence="5">2.7.13.3</ecNumber>
    </recommendedName>
    <alternativeName>
        <fullName evidence="16">Nitrogen regulation protein B</fullName>
    </alternativeName>
</protein>
<keyword evidence="11 20" id="KW-0418">Kinase</keyword>
<keyword evidence="7" id="KW-0004">4Fe-4S</keyword>
<evidence type="ECO:0000256" key="13">
    <source>
        <dbReference type="ARBA" id="ARBA00023012"/>
    </source>
</evidence>
<dbReference type="Pfam" id="PF16448">
    <property type="entry name" value="LapD_MoxY_N"/>
    <property type="match status" value="1"/>
</dbReference>
<dbReference type="GO" id="GO:0005737">
    <property type="term" value="C:cytoplasm"/>
    <property type="evidence" value="ECO:0007669"/>
    <property type="project" value="UniProtKB-SubCell"/>
</dbReference>
<dbReference type="SUPFAM" id="SSF55874">
    <property type="entry name" value="ATPase domain of HSP90 chaperone/DNA topoisomerase II/histidine kinase"/>
    <property type="match status" value="1"/>
</dbReference>
<evidence type="ECO:0000259" key="19">
    <source>
        <dbReference type="PROSITE" id="PS50885"/>
    </source>
</evidence>
<dbReference type="AlphaFoldDB" id="A0A2S3UUS5"/>
<dbReference type="InterPro" id="IPR032244">
    <property type="entry name" value="LapD_MoxY_N"/>
</dbReference>
<evidence type="ECO:0000313" key="21">
    <source>
        <dbReference type="Proteomes" id="UP000236959"/>
    </source>
</evidence>
<keyword evidence="13" id="KW-0902">Two-component regulatory system</keyword>
<evidence type="ECO:0000256" key="15">
    <source>
        <dbReference type="ARBA" id="ARBA00024827"/>
    </source>
</evidence>
<dbReference type="PANTHER" id="PTHR24421">
    <property type="entry name" value="NITRATE/NITRITE SENSOR PROTEIN NARX-RELATED"/>
    <property type="match status" value="1"/>
</dbReference>
<evidence type="ECO:0000256" key="5">
    <source>
        <dbReference type="ARBA" id="ARBA00012438"/>
    </source>
</evidence>
<evidence type="ECO:0000256" key="3">
    <source>
        <dbReference type="ARBA" id="ARBA00004370"/>
    </source>
</evidence>
<keyword evidence="21" id="KW-1185">Reference proteome</keyword>
<evidence type="ECO:0000256" key="2">
    <source>
        <dbReference type="ARBA" id="ARBA00001966"/>
    </source>
</evidence>
<evidence type="ECO:0000256" key="10">
    <source>
        <dbReference type="ARBA" id="ARBA00022679"/>
    </source>
</evidence>
<dbReference type="GO" id="GO:0051539">
    <property type="term" value="F:4 iron, 4 sulfur cluster binding"/>
    <property type="evidence" value="ECO:0007669"/>
    <property type="project" value="UniProtKB-KW"/>
</dbReference>
<keyword evidence="18" id="KW-0472">Membrane</keyword>
<comment type="cofactor">
    <cofactor evidence="2">
        <name>[4Fe-4S] cluster</name>
        <dbReference type="ChEBI" id="CHEBI:49883"/>
    </cofactor>
</comment>
<comment type="subcellular location">
    <subcellularLocation>
        <location evidence="4">Cytoplasm</location>
    </subcellularLocation>
    <subcellularLocation>
        <location evidence="3">Membrane</location>
    </subcellularLocation>
</comment>
<dbReference type="InterPro" id="IPR003594">
    <property type="entry name" value="HATPase_dom"/>
</dbReference>
<feature type="domain" description="HAMP" evidence="19">
    <location>
        <begin position="179"/>
        <end position="231"/>
    </location>
</feature>
<feature type="coiled-coil region" evidence="17">
    <location>
        <begin position="219"/>
        <end position="246"/>
    </location>
</feature>
<keyword evidence="18" id="KW-0812">Transmembrane</keyword>
<evidence type="ECO:0000256" key="7">
    <source>
        <dbReference type="ARBA" id="ARBA00022485"/>
    </source>
</evidence>
<evidence type="ECO:0000256" key="1">
    <source>
        <dbReference type="ARBA" id="ARBA00000085"/>
    </source>
</evidence>
<dbReference type="Gene3D" id="3.30.565.10">
    <property type="entry name" value="Histidine kinase-like ATPase, C-terminal domain"/>
    <property type="match status" value="1"/>
</dbReference>
<dbReference type="Proteomes" id="UP000236959">
    <property type="component" value="Unassembled WGS sequence"/>
</dbReference>
<keyword evidence="9" id="KW-0597">Phosphoprotein</keyword>
<dbReference type="EC" id="2.7.13.3" evidence="5"/>
<dbReference type="GO" id="GO:0016020">
    <property type="term" value="C:membrane"/>
    <property type="evidence" value="ECO:0007669"/>
    <property type="project" value="UniProtKB-SubCell"/>
</dbReference>
<evidence type="ECO:0000256" key="6">
    <source>
        <dbReference type="ARBA" id="ARBA00017322"/>
    </source>
</evidence>
<accession>A0A2S3UUS5</accession>
<dbReference type="InterPro" id="IPR036890">
    <property type="entry name" value="HATPase_C_sf"/>
</dbReference>
<keyword evidence="17" id="KW-0175">Coiled coil</keyword>
<dbReference type="PANTHER" id="PTHR24421:SF58">
    <property type="entry name" value="SIGNAL TRANSDUCTION HISTIDINE-PROTEIN KINASE_PHOSPHATASE UHPB"/>
    <property type="match status" value="1"/>
</dbReference>
<dbReference type="GO" id="GO:0046983">
    <property type="term" value="F:protein dimerization activity"/>
    <property type="evidence" value="ECO:0007669"/>
    <property type="project" value="InterPro"/>
</dbReference>
<dbReference type="EMBL" id="PPCN01000004">
    <property type="protein sequence ID" value="POF31446.1"/>
    <property type="molecule type" value="Genomic_DNA"/>
</dbReference>
<dbReference type="CDD" id="cd16917">
    <property type="entry name" value="HATPase_UhpB-NarQ-NarX-like"/>
    <property type="match status" value="1"/>
</dbReference>
<keyword evidence="14" id="KW-0479">Metal-binding</keyword>
<keyword evidence="12" id="KW-0408">Iron</keyword>
<dbReference type="InterPro" id="IPR003660">
    <property type="entry name" value="HAMP_dom"/>
</dbReference>
<evidence type="ECO:0000313" key="20">
    <source>
        <dbReference type="EMBL" id="POF31446.1"/>
    </source>
</evidence>
<feature type="transmembrane region" description="Helical" evidence="18">
    <location>
        <begin position="12"/>
        <end position="31"/>
    </location>
</feature>
<evidence type="ECO:0000256" key="17">
    <source>
        <dbReference type="SAM" id="Coils"/>
    </source>
</evidence>
<comment type="caution">
    <text evidence="20">The sequence shown here is derived from an EMBL/GenBank/DDBJ whole genome shotgun (WGS) entry which is preliminary data.</text>
</comment>
<evidence type="ECO:0000256" key="14">
    <source>
        <dbReference type="ARBA" id="ARBA00023014"/>
    </source>
</evidence>
<reference evidence="20 21" key="1">
    <citation type="submission" date="2018-01" db="EMBL/GenBank/DDBJ databases">
        <title>Genomic Encyclopedia of Archaeal and Bacterial Type Strains, Phase II (KMG-II): from individual species to whole genera.</title>
        <authorList>
            <person name="Goeker M."/>
        </authorList>
    </citation>
    <scope>NUCLEOTIDE SEQUENCE [LARGE SCALE GENOMIC DNA]</scope>
    <source>
        <strain evidence="20 21">DSM 17023</strain>
    </source>
</reference>
<evidence type="ECO:0000256" key="12">
    <source>
        <dbReference type="ARBA" id="ARBA00023004"/>
    </source>
</evidence>
<proteinExistence type="predicted"/>
<keyword evidence="18" id="KW-1133">Transmembrane helix</keyword>
<dbReference type="Pfam" id="PF02518">
    <property type="entry name" value="HATPase_c"/>
    <property type="match status" value="1"/>
</dbReference>
<name>A0A2S3UUS5_9HYPH</name>
<dbReference type="GO" id="GO:0000155">
    <property type="term" value="F:phosphorelay sensor kinase activity"/>
    <property type="evidence" value="ECO:0007669"/>
    <property type="project" value="InterPro"/>
</dbReference>
<organism evidence="20 21">
    <name type="scientific">Roseibium marinum</name>
    <dbReference type="NCBI Taxonomy" id="281252"/>
    <lineage>
        <taxon>Bacteria</taxon>
        <taxon>Pseudomonadati</taxon>
        <taxon>Pseudomonadota</taxon>
        <taxon>Alphaproteobacteria</taxon>
        <taxon>Hyphomicrobiales</taxon>
        <taxon>Stappiaceae</taxon>
        <taxon>Roseibium</taxon>
    </lineage>
</organism>